<keyword evidence="6" id="KW-0333">Golgi apparatus</keyword>
<dbReference type="Pfam" id="PF04949">
    <property type="entry name" value="Transcrip_act"/>
    <property type="match status" value="1"/>
</dbReference>
<evidence type="ECO:0000256" key="1">
    <source>
        <dbReference type="ARBA" id="ARBA00004496"/>
    </source>
</evidence>
<sequence length="384" mass="42965">MSDWAGFSDADLKKLQQNVPQLNKEGVKSRGLKKSVPTSKPRPQRIVQPMKKEISSANENTAEVPAQALLSKPADPPTTLQSSAERVKTESTCIQMGSCLTSRSHHQTALSVWRVPLTRQQRLRDQPLFLTDDDGMSRELTNLEQYQRQQKMMEELNRKKKKMLADALAERQKQATVEAHKLNAIKKELSHLDQMLTADVSVIRDRIETATRDYTEASKRYELAEKEFIEAKISLHKKSELKEQLTEHLYTIIHQNEVRKAKKLAELMDKLNLASQEDNSSVSLPDLPVYSLLGNMQTFSSGNLTKHSHNSSPGEEVSCPTDNVTVESHPSADPVSSTSANTSADTSKSIPEDSDYNTKKGDNSTPTVMEHVTSARSLEDANQD</sequence>
<evidence type="ECO:0000256" key="4">
    <source>
        <dbReference type="ARBA" id="ARBA00014130"/>
    </source>
</evidence>
<evidence type="ECO:0000256" key="9">
    <source>
        <dbReference type="SAM" id="MobiDB-lite"/>
    </source>
</evidence>
<gene>
    <name evidence="10" type="ORF">EB796_006029</name>
</gene>
<dbReference type="InterPro" id="IPR007033">
    <property type="entry name" value="GORAB"/>
</dbReference>
<proteinExistence type="inferred from homology"/>
<dbReference type="EMBL" id="VXIV02000847">
    <property type="protein sequence ID" value="KAF6035673.1"/>
    <property type="molecule type" value="Genomic_DNA"/>
</dbReference>
<accession>A0A7J7KBU0</accession>
<dbReference type="Proteomes" id="UP000593567">
    <property type="component" value="Unassembled WGS sequence"/>
</dbReference>
<evidence type="ECO:0000256" key="2">
    <source>
        <dbReference type="ARBA" id="ARBA00004555"/>
    </source>
</evidence>
<dbReference type="GO" id="GO:0005794">
    <property type="term" value="C:Golgi apparatus"/>
    <property type="evidence" value="ECO:0007669"/>
    <property type="project" value="UniProtKB-SubCell"/>
</dbReference>
<evidence type="ECO:0000256" key="6">
    <source>
        <dbReference type="ARBA" id="ARBA00023034"/>
    </source>
</evidence>
<evidence type="ECO:0000313" key="10">
    <source>
        <dbReference type="EMBL" id="KAF6035673.1"/>
    </source>
</evidence>
<evidence type="ECO:0000256" key="7">
    <source>
        <dbReference type="ARBA" id="ARBA00023054"/>
    </source>
</evidence>
<evidence type="ECO:0000256" key="3">
    <source>
        <dbReference type="ARBA" id="ARBA00005599"/>
    </source>
</evidence>
<protein>
    <recommendedName>
        <fullName evidence="4">RAB6-interacting golgin</fullName>
    </recommendedName>
</protein>
<organism evidence="10 11">
    <name type="scientific">Bugula neritina</name>
    <name type="common">Brown bryozoan</name>
    <name type="synonym">Sertularia neritina</name>
    <dbReference type="NCBI Taxonomy" id="10212"/>
    <lineage>
        <taxon>Eukaryota</taxon>
        <taxon>Metazoa</taxon>
        <taxon>Spiralia</taxon>
        <taxon>Lophotrochozoa</taxon>
        <taxon>Bryozoa</taxon>
        <taxon>Gymnolaemata</taxon>
        <taxon>Cheilostomatida</taxon>
        <taxon>Flustrina</taxon>
        <taxon>Buguloidea</taxon>
        <taxon>Bugulidae</taxon>
        <taxon>Bugula</taxon>
    </lineage>
</organism>
<dbReference type="OrthoDB" id="9909311at2759"/>
<keyword evidence="11" id="KW-1185">Reference proteome</keyword>
<feature type="compositionally biased region" description="Polar residues" evidence="9">
    <location>
        <begin position="303"/>
        <end position="313"/>
    </location>
</feature>
<comment type="caution">
    <text evidence="10">The sequence shown here is derived from an EMBL/GenBank/DDBJ whole genome shotgun (WGS) entry which is preliminary data.</text>
</comment>
<keyword evidence="7 8" id="KW-0175">Coiled coil</keyword>
<dbReference type="GO" id="GO:1905515">
    <property type="term" value="P:non-motile cilium assembly"/>
    <property type="evidence" value="ECO:0007669"/>
    <property type="project" value="TreeGrafter"/>
</dbReference>
<dbReference type="PANTHER" id="PTHR21470">
    <property type="entry name" value="RAB6-INTERACTING PROTEIN GORAB"/>
    <property type="match status" value="1"/>
</dbReference>
<feature type="region of interest" description="Disordered" evidence="9">
    <location>
        <begin position="1"/>
        <end position="60"/>
    </location>
</feature>
<feature type="coiled-coil region" evidence="8">
    <location>
        <begin position="143"/>
        <end position="173"/>
    </location>
</feature>
<comment type="subcellular location">
    <subcellularLocation>
        <location evidence="1">Cytoplasm</location>
    </subcellularLocation>
    <subcellularLocation>
        <location evidence="2">Golgi apparatus</location>
    </subcellularLocation>
</comment>
<evidence type="ECO:0000256" key="8">
    <source>
        <dbReference type="SAM" id="Coils"/>
    </source>
</evidence>
<keyword evidence="5" id="KW-0963">Cytoplasm</keyword>
<feature type="region of interest" description="Disordered" evidence="9">
    <location>
        <begin position="303"/>
        <end position="384"/>
    </location>
</feature>
<reference evidence="10" key="1">
    <citation type="submission" date="2020-06" db="EMBL/GenBank/DDBJ databases">
        <title>Draft genome of Bugula neritina, a colonial animal packing powerful symbionts and potential medicines.</title>
        <authorList>
            <person name="Rayko M."/>
        </authorList>
    </citation>
    <scope>NUCLEOTIDE SEQUENCE [LARGE SCALE GENOMIC DNA]</scope>
    <source>
        <strain evidence="10">Kwan_BN1</strain>
    </source>
</reference>
<dbReference type="PANTHER" id="PTHR21470:SF2">
    <property type="entry name" value="RAB6-INTERACTING GOLGIN"/>
    <property type="match status" value="1"/>
</dbReference>
<feature type="compositionally biased region" description="Low complexity" evidence="9">
    <location>
        <begin position="336"/>
        <end position="349"/>
    </location>
</feature>
<evidence type="ECO:0000313" key="11">
    <source>
        <dbReference type="Proteomes" id="UP000593567"/>
    </source>
</evidence>
<evidence type="ECO:0000256" key="5">
    <source>
        <dbReference type="ARBA" id="ARBA00022490"/>
    </source>
</evidence>
<name>A0A7J7KBU0_BUGNE</name>
<comment type="similarity">
    <text evidence="3">Belongs to the GORAB family.</text>
</comment>
<dbReference type="AlphaFoldDB" id="A0A7J7KBU0"/>